<evidence type="ECO:0000256" key="5">
    <source>
        <dbReference type="ARBA" id="ARBA00022806"/>
    </source>
</evidence>
<evidence type="ECO:0000256" key="1">
    <source>
        <dbReference type="ARBA" id="ARBA00008792"/>
    </source>
</evidence>
<comment type="catalytic activity">
    <reaction evidence="7">
        <text>ATP + H2O = ADP + phosphate + H(+)</text>
        <dbReference type="Rhea" id="RHEA:13065"/>
        <dbReference type="ChEBI" id="CHEBI:15377"/>
        <dbReference type="ChEBI" id="CHEBI:15378"/>
        <dbReference type="ChEBI" id="CHEBI:30616"/>
        <dbReference type="ChEBI" id="CHEBI:43474"/>
        <dbReference type="ChEBI" id="CHEBI:456216"/>
        <dbReference type="EC" id="3.6.4.13"/>
    </reaction>
</comment>
<accession>A0A9P4N7U0</accession>
<dbReference type="Gene3D" id="1.20.120.1080">
    <property type="match status" value="1"/>
</dbReference>
<dbReference type="GO" id="GO:0003723">
    <property type="term" value="F:RNA binding"/>
    <property type="evidence" value="ECO:0007669"/>
    <property type="project" value="TreeGrafter"/>
</dbReference>
<feature type="domain" description="Helicase ATP-binding" evidence="9">
    <location>
        <begin position="392"/>
        <end position="569"/>
    </location>
</feature>
<evidence type="ECO:0000256" key="4">
    <source>
        <dbReference type="ARBA" id="ARBA00022801"/>
    </source>
</evidence>
<dbReference type="PROSITE" id="PS51194">
    <property type="entry name" value="HELICASE_CTER"/>
    <property type="match status" value="1"/>
</dbReference>
<comment type="similarity">
    <text evidence="1">Belongs to the DEAD box helicase family. DEAH subfamily.</text>
</comment>
<dbReference type="InterPro" id="IPR027417">
    <property type="entry name" value="P-loop_NTPase"/>
</dbReference>
<evidence type="ECO:0000313" key="12">
    <source>
        <dbReference type="Proteomes" id="UP000800093"/>
    </source>
</evidence>
<evidence type="ECO:0000256" key="3">
    <source>
        <dbReference type="ARBA" id="ARBA00022741"/>
    </source>
</evidence>
<dbReference type="InterPro" id="IPR002464">
    <property type="entry name" value="DNA/RNA_helicase_DEAH_CS"/>
</dbReference>
<dbReference type="GO" id="GO:0016787">
    <property type="term" value="F:hydrolase activity"/>
    <property type="evidence" value="ECO:0007669"/>
    <property type="project" value="UniProtKB-KW"/>
</dbReference>
<feature type="region of interest" description="Disordered" evidence="8">
    <location>
        <begin position="1"/>
        <end position="72"/>
    </location>
</feature>
<feature type="compositionally biased region" description="Basic residues" evidence="8">
    <location>
        <begin position="1"/>
        <end position="15"/>
    </location>
</feature>
<keyword evidence="6" id="KW-0067">ATP-binding</keyword>
<proteinExistence type="inferred from homology"/>
<evidence type="ECO:0000256" key="7">
    <source>
        <dbReference type="ARBA" id="ARBA00047984"/>
    </source>
</evidence>
<keyword evidence="3" id="KW-0547">Nucleotide-binding</keyword>
<feature type="compositionally biased region" description="Acidic residues" evidence="8">
    <location>
        <begin position="281"/>
        <end position="293"/>
    </location>
</feature>
<feature type="region of interest" description="Disordered" evidence="8">
    <location>
        <begin position="99"/>
        <end position="300"/>
    </location>
</feature>
<dbReference type="GO" id="GO:1990904">
    <property type="term" value="C:ribonucleoprotein complex"/>
    <property type="evidence" value="ECO:0007669"/>
    <property type="project" value="UniProtKB-ARBA"/>
</dbReference>
<feature type="compositionally biased region" description="Acidic residues" evidence="8">
    <location>
        <begin position="230"/>
        <end position="243"/>
    </location>
</feature>
<dbReference type="Pfam" id="PF04408">
    <property type="entry name" value="WHD_HA2"/>
    <property type="match status" value="1"/>
</dbReference>
<dbReference type="SUPFAM" id="SSF52540">
    <property type="entry name" value="P-loop containing nucleoside triphosphate hydrolases"/>
    <property type="match status" value="1"/>
</dbReference>
<evidence type="ECO:0000256" key="6">
    <source>
        <dbReference type="ARBA" id="ARBA00022840"/>
    </source>
</evidence>
<feature type="domain" description="Helicase C-terminal" evidence="10">
    <location>
        <begin position="592"/>
        <end position="835"/>
    </location>
</feature>
<dbReference type="GO" id="GO:0005730">
    <property type="term" value="C:nucleolus"/>
    <property type="evidence" value="ECO:0007669"/>
    <property type="project" value="TreeGrafter"/>
</dbReference>
<feature type="compositionally biased region" description="Basic and acidic residues" evidence="8">
    <location>
        <begin position="37"/>
        <end position="56"/>
    </location>
</feature>
<dbReference type="SMART" id="SM00847">
    <property type="entry name" value="HA2"/>
    <property type="match status" value="1"/>
</dbReference>
<dbReference type="InterPro" id="IPR001650">
    <property type="entry name" value="Helicase_C-like"/>
</dbReference>
<keyword evidence="5" id="KW-0347">Helicase</keyword>
<feature type="compositionally biased region" description="Basic residues" evidence="8">
    <location>
        <begin position="206"/>
        <end position="216"/>
    </location>
</feature>
<dbReference type="Pfam" id="PF00271">
    <property type="entry name" value="Helicase_C"/>
    <property type="match status" value="1"/>
</dbReference>
<keyword evidence="4 11" id="KW-0378">Hydrolase</keyword>
<dbReference type="OrthoDB" id="10253254at2759"/>
<dbReference type="Pfam" id="PF00270">
    <property type="entry name" value="DEAD"/>
    <property type="match status" value="1"/>
</dbReference>
<name>A0A9P4N7U0_9PLEO</name>
<feature type="compositionally biased region" description="Acidic residues" evidence="8">
    <location>
        <begin position="258"/>
        <end position="273"/>
    </location>
</feature>
<dbReference type="Pfam" id="PF21010">
    <property type="entry name" value="HA2_C"/>
    <property type="match status" value="1"/>
</dbReference>
<dbReference type="PROSITE" id="PS51192">
    <property type="entry name" value="HELICASE_ATP_BIND_1"/>
    <property type="match status" value="1"/>
</dbReference>
<keyword evidence="12" id="KW-1185">Reference proteome</keyword>
<dbReference type="GO" id="GO:0003724">
    <property type="term" value="F:RNA helicase activity"/>
    <property type="evidence" value="ECO:0007669"/>
    <property type="project" value="UniProtKB-EC"/>
</dbReference>
<dbReference type="CDD" id="cd18791">
    <property type="entry name" value="SF2_C_RHA"/>
    <property type="match status" value="1"/>
</dbReference>
<comment type="caution">
    <text evidence="11">The sequence shown here is derived from an EMBL/GenBank/DDBJ whole genome shotgun (WGS) entry which is preliminary data.</text>
</comment>
<evidence type="ECO:0000259" key="9">
    <source>
        <dbReference type="PROSITE" id="PS51192"/>
    </source>
</evidence>
<dbReference type="EMBL" id="ML986634">
    <property type="protein sequence ID" value="KAF2262931.1"/>
    <property type="molecule type" value="Genomic_DNA"/>
</dbReference>
<dbReference type="PANTHER" id="PTHR18934">
    <property type="entry name" value="ATP-DEPENDENT RNA HELICASE"/>
    <property type="match status" value="1"/>
</dbReference>
<evidence type="ECO:0000259" key="10">
    <source>
        <dbReference type="PROSITE" id="PS51194"/>
    </source>
</evidence>
<dbReference type="GO" id="GO:0005524">
    <property type="term" value="F:ATP binding"/>
    <property type="evidence" value="ECO:0007669"/>
    <property type="project" value="UniProtKB-KW"/>
</dbReference>
<dbReference type="InterPro" id="IPR007502">
    <property type="entry name" value="Helicase-assoc_dom"/>
</dbReference>
<sequence>MPKFVGRQRKHKALARQKANSAPTDKGADDANAVEILPREQREREERKREMREDMKSGTGKASAKKKKRLDRYIETKLKKEENLALLKKLATQKVDTSLFQSSKKLGSRRETKREVLRRALAEKRMGSRGGSESEGEPSVMASGNGFTDAKRTSQRRERSPSKLIESVRQETIAPPSNTNNFQGAGLFGSGLKRPLELDESGKPIIRMRKRQRTQKKPMIIEGVEWEGFSADEEPDIDGEDIGADSQEIQSSVSASGDSEEDGSGEDNDESESTSEASGSESDEDDDSDTSMEEDSKTVRKARSSAFKAWATQQRNEVIGFTPSTNLEYAIPPKPASFTPRAPEMDPLPPELETNSTTDATRKAFSVVVERSTEIQEARMQLPVVAEEQKIMEAIHNNDVVVVWGATGSGKTTQVPQFLYEAGYGAPDGPTPGMIGVTQPRRVAAVSMSKRVGDELGDAGDKVAYQIRFDTSTSTKTAIKFMTDGVLLREISQDFVLTKYSAIVIDEAHERSVNTDLLIGMLSRIVDLRAQMAKECPKNKPLKLVIMSATLKISDFTENKRVFRHGPLPLLKVEGRQFAVSSHFARRTQQDYVEEAFRKICRGHRKLPLGGMLVFLTGQNEISYLAKRLKQAFASTQIEEAKAGKVRVSPAELSLEIDDIELGRKTEDYEDNDGSDSDYSIMGLDDGDDKEFDIGEEQAVSTVMKVHILPLYSQLPTSQQLRVFEPPPEGSRLIVLATNIAETSLTIPGIRYVFDSGRVKERKYDILTGVQSFEVGWISKASANQRAGRAGRTGPGHCYRLYSSAVFERDFEESAAPEISRTPLEAVVLQLKSMGAPVANFPFPTPPDRESLQKAENLLSYLGALSPDGKVTKLGNELSLYPLNPRYARMLVMGIAQDLAAETVALVASLSVPELIIPESKLGLRDVPHQQSEIRTKRDNLEAEERSRLRKAYNVAQARLALNAKQSDCIKLNNAVCAYAHEVDSQAFCDDIFLNSKAMHEATQLRGQLTAIIRSHRPTAIASYDPRLPAPSGKTVNILTQICAAGFIDQIAMRADLAPVPPNLPRKPKTAIDVPYITLFPLQLGSHRKNHPTEQYVYIHPSSLLARIAPAQLPGFIIYSHLQKAAPSTVSELRIPKTRLHPLTPVTRPQIVNIALGTPLLAASKPKGKIVDLEMGKSGEERRECEVEFSLVGEKGRQGWGMGVRRVVQRRDKREGGWVVEKVVG</sequence>
<dbReference type="InterPro" id="IPR014001">
    <property type="entry name" value="Helicase_ATP-bd"/>
</dbReference>
<dbReference type="SMART" id="SM00487">
    <property type="entry name" value="DEXDc"/>
    <property type="match status" value="1"/>
</dbReference>
<dbReference type="PROSITE" id="PS00690">
    <property type="entry name" value="DEAH_ATP_HELICASE"/>
    <property type="match status" value="1"/>
</dbReference>
<dbReference type="EC" id="3.6.4.13" evidence="2"/>
<dbReference type="InterPro" id="IPR011545">
    <property type="entry name" value="DEAD/DEAH_box_helicase_dom"/>
</dbReference>
<dbReference type="Gene3D" id="3.40.50.300">
    <property type="entry name" value="P-loop containing nucleotide triphosphate hydrolases"/>
    <property type="match status" value="2"/>
</dbReference>
<organism evidence="11 12">
    <name type="scientific">Lojkania enalia</name>
    <dbReference type="NCBI Taxonomy" id="147567"/>
    <lineage>
        <taxon>Eukaryota</taxon>
        <taxon>Fungi</taxon>
        <taxon>Dikarya</taxon>
        <taxon>Ascomycota</taxon>
        <taxon>Pezizomycotina</taxon>
        <taxon>Dothideomycetes</taxon>
        <taxon>Pleosporomycetidae</taxon>
        <taxon>Pleosporales</taxon>
        <taxon>Pleosporales incertae sedis</taxon>
        <taxon>Lojkania</taxon>
    </lineage>
</organism>
<dbReference type="GO" id="GO:0000462">
    <property type="term" value="P:maturation of SSU-rRNA from tricistronic rRNA transcript (SSU-rRNA, 5.8S rRNA, LSU-rRNA)"/>
    <property type="evidence" value="ECO:0007669"/>
    <property type="project" value="TreeGrafter"/>
</dbReference>
<dbReference type="FunFam" id="3.40.50.300:FF:000637">
    <property type="entry name" value="ATP-dependent RNA helicase DHX37/DHR1"/>
    <property type="match status" value="1"/>
</dbReference>
<evidence type="ECO:0000256" key="2">
    <source>
        <dbReference type="ARBA" id="ARBA00012552"/>
    </source>
</evidence>
<feature type="compositionally biased region" description="Basic and acidic residues" evidence="8">
    <location>
        <begin position="149"/>
        <end position="169"/>
    </location>
</feature>
<evidence type="ECO:0000313" key="11">
    <source>
        <dbReference type="EMBL" id="KAF2262931.1"/>
    </source>
</evidence>
<dbReference type="Proteomes" id="UP000800093">
    <property type="component" value="Unassembled WGS sequence"/>
</dbReference>
<protein>
    <recommendedName>
        <fullName evidence="2">RNA helicase</fullName>
        <ecNumber evidence="2">3.6.4.13</ecNumber>
    </recommendedName>
</protein>
<gene>
    <name evidence="11" type="ORF">CC78DRAFT_519434</name>
</gene>
<feature type="compositionally biased region" description="Basic and acidic residues" evidence="8">
    <location>
        <begin position="108"/>
        <end position="126"/>
    </location>
</feature>
<dbReference type="AlphaFoldDB" id="A0A9P4N7U0"/>
<evidence type="ECO:0000256" key="8">
    <source>
        <dbReference type="SAM" id="MobiDB-lite"/>
    </source>
</evidence>
<reference evidence="12" key="1">
    <citation type="journal article" date="2020" name="Stud. Mycol.">
        <title>101 Dothideomycetes genomes: A test case for predicting lifestyles and emergence of pathogens.</title>
        <authorList>
            <person name="Haridas S."/>
            <person name="Albert R."/>
            <person name="Binder M."/>
            <person name="Bloem J."/>
            <person name="LaButti K."/>
            <person name="Salamov A."/>
            <person name="Andreopoulos B."/>
            <person name="Baker S."/>
            <person name="Barry K."/>
            <person name="Bills G."/>
            <person name="Bluhm B."/>
            <person name="Cannon C."/>
            <person name="Castanera R."/>
            <person name="Culley D."/>
            <person name="Daum C."/>
            <person name="Ezra D."/>
            <person name="Gonzalez J."/>
            <person name="Henrissat B."/>
            <person name="Kuo A."/>
            <person name="Liang C."/>
            <person name="Lipzen A."/>
            <person name="Lutzoni F."/>
            <person name="Magnuson J."/>
            <person name="Mondo S."/>
            <person name="Nolan M."/>
            <person name="Ohm R."/>
            <person name="Pangilinan J."/>
            <person name="Park H.-J."/>
            <person name="Ramirez L."/>
            <person name="Alfaro M."/>
            <person name="Sun H."/>
            <person name="Tritt A."/>
            <person name="Yoshinaga Y."/>
            <person name="Zwiers L.-H."/>
            <person name="Turgeon B."/>
            <person name="Goodwin S."/>
            <person name="Spatafora J."/>
            <person name="Crous P."/>
            <person name="Grigoriev I."/>
        </authorList>
    </citation>
    <scope>NUCLEOTIDE SEQUENCE [LARGE SCALE GENOMIC DNA]</scope>
    <source>
        <strain evidence="12">CBS 304.66</strain>
    </source>
</reference>
<dbReference type="PANTHER" id="PTHR18934:SF99">
    <property type="entry name" value="ATP-DEPENDENT RNA HELICASE DHX37-RELATED"/>
    <property type="match status" value="1"/>
</dbReference>
<dbReference type="SMART" id="SM00490">
    <property type="entry name" value="HELICc"/>
    <property type="match status" value="1"/>
</dbReference>
<dbReference type="InterPro" id="IPR048333">
    <property type="entry name" value="HA2_WH"/>
</dbReference>
<dbReference type="CDD" id="cd17982">
    <property type="entry name" value="DEXHc_DHX37"/>
    <property type="match status" value="1"/>
</dbReference>